<evidence type="ECO:0000313" key="3">
    <source>
        <dbReference type="EMBL" id="MBU3067760.1"/>
    </source>
</evidence>
<dbReference type="Proteomes" id="UP000733379">
    <property type="component" value="Unassembled WGS sequence"/>
</dbReference>
<reference evidence="3 4" key="1">
    <citation type="submission" date="2021-06" db="EMBL/GenBank/DDBJ databases">
        <title>Actinomycetes sequencing.</title>
        <authorList>
            <person name="Shan Q."/>
        </authorList>
    </citation>
    <scope>NUCLEOTIDE SEQUENCE [LARGE SCALE GENOMIC DNA]</scope>
    <source>
        <strain evidence="3 4">NEAU-G5</strain>
    </source>
</reference>
<dbReference type="EMBL" id="JAHKNI010000025">
    <property type="protein sequence ID" value="MBU3067760.1"/>
    <property type="molecule type" value="Genomic_DNA"/>
</dbReference>
<feature type="domain" description="DUF1214" evidence="1">
    <location>
        <begin position="321"/>
        <end position="429"/>
    </location>
</feature>
<dbReference type="Pfam" id="PF06863">
    <property type="entry name" value="DUF1254"/>
    <property type="match status" value="1"/>
</dbReference>
<protein>
    <submittedName>
        <fullName evidence="3">DUF1254 domain-containing protein</fullName>
    </submittedName>
</protein>
<dbReference type="InterPro" id="IPR037049">
    <property type="entry name" value="DUF1214_C_sf"/>
</dbReference>
<proteinExistence type="predicted"/>
<dbReference type="SUPFAM" id="SSF160935">
    <property type="entry name" value="VPA0735-like"/>
    <property type="match status" value="1"/>
</dbReference>
<organism evidence="3 4">
    <name type="scientific">Nocardia albiluteola</name>
    <dbReference type="NCBI Taxonomy" id="2842303"/>
    <lineage>
        <taxon>Bacteria</taxon>
        <taxon>Bacillati</taxon>
        <taxon>Actinomycetota</taxon>
        <taxon>Actinomycetes</taxon>
        <taxon>Mycobacteriales</taxon>
        <taxon>Nocardiaceae</taxon>
        <taxon>Nocardia</taxon>
    </lineage>
</organism>
<gene>
    <name evidence="3" type="ORF">KO481_40360</name>
</gene>
<feature type="domain" description="DUF1254" evidence="2">
    <location>
        <begin position="57"/>
        <end position="187"/>
    </location>
</feature>
<dbReference type="Gene3D" id="2.60.40.1610">
    <property type="entry name" value="Domain of unknown function DUF1254"/>
    <property type="match status" value="1"/>
</dbReference>
<evidence type="ECO:0000259" key="2">
    <source>
        <dbReference type="Pfam" id="PF06863"/>
    </source>
</evidence>
<keyword evidence="4" id="KW-1185">Reference proteome</keyword>
<evidence type="ECO:0000313" key="4">
    <source>
        <dbReference type="Proteomes" id="UP000733379"/>
    </source>
</evidence>
<evidence type="ECO:0000259" key="1">
    <source>
        <dbReference type="Pfam" id="PF06742"/>
    </source>
</evidence>
<dbReference type="InterPro" id="IPR037050">
    <property type="entry name" value="DUF1254_sf"/>
</dbReference>
<accession>A0ABS6BBV4</accession>
<dbReference type="PANTHER" id="PTHR36509">
    <property type="entry name" value="BLL3101 PROTEIN"/>
    <property type="match status" value="1"/>
</dbReference>
<sequence length="446" mass="48299">MINGNGAGELDWREEHAYTQGVQAFVYGFPWIHLSSLRYLWTNVPRDPERSPYAALNQFWHARQLTDASYRDGGSPNQDVLYSIAWLDVGKEPIILTHPHMGDRYFAFLMAGMDSDNFAYVGTRTTGSAAGSFAIIGPGWDGTLPADVHALPASRTPAVLIMGRTLIDGPADLPTVTTLQDQYRLTPLSRWGSDEPAPEDRNVWPPFADDGDPLAPWKTMNKAMAENPPGRHSDLVDSWAEIGLGPGLDVDALDDATKRGLARAAVRGRELIGVAMGGRGIVRNGWISPPANIGRSGDSGDFLTRAAVQCLGAIVADDPDEAIIALTFVDSAGDALTGDKAYEIRFGAGIQLLGRAFWSLTLYGLDTNFVDNPINRYAIGDRTPDLTYDEHGGLTLEIRSTPPATGESNWLPCPQTGPYFLVLRLILPSDEAIDGSWSPPPVQGVT</sequence>
<comment type="caution">
    <text evidence="3">The sequence shown here is derived from an EMBL/GenBank/DDBJ whole genome shotgun (WGS) entry which is preliminary data.</text>
</comment>
<name>A0ABS6BBV4_9NOCA</name>
<dbReference type="InterPro" id="IPR010679">
    <property type="entry name" value="DUF1254"/>
</dbReference>
<dbReference type="InterPro" id="IPR010621">
    <property type="entry name" value="DUF1214"/>
</dbReference>
<dbReference type="RefSeq" id="WP_215923842.1">
    <property type="nucleotide sequence ID" value="NZ_JAHKNI010000025.1"/>
</dbReference>
<dbReference type="Gene3D" id="2.60.120.600">
    <property type="entry name" value="Domain of unknown function DUF1214, C-terminal domain"/>
    <property type="match status" value="1"/>
</dbReference>
<dbReference type="Pfam" id="PF06742">
    <property type="entry name" value="DUF1214"/>
    <property type="match status" value="1"/>
</dbReference>
<dbReference type="PANTHER" id="PTHR36509:SF2">
    <property type="entry name" value="BLL3101 PROTEIN"/>
    <property type="match status" value="1"/>
</dbReference>